<proteinExistence type="predicted"/>
<dbReference type="InterPro" id="IPR052358">
    <property type="entry name" value="Aro_Compnd_Degr_Hydrolases"/>
</dbReference>
<dbReference type="RefSeq" id="WP_083529758.1">
    <property type="nucleotide sequence ID" value="NZ_CBCRUZ010000003.1"/>
</dbReference>
<evidence type="ECO:0000259" key="2">
    <source>
        <dbReference type="Pfam" id="PF04909"/>
    </source>
</evidence>
<dbReference type="PANTHER" id="PTHR35563">
    <property type="entry name" value="BARREL METAL-DEPENDENT HYDROLASE, PUTATIVE (AFU_ORTHOLOGUE AFUA_1G16240)-RELATED"/>
    <property type="match status" value="1"/>
</dbReference>
<accession>A0ABX8SB61</accession>
<evidence type="ECO:0000313" key="4">
    <source>
        <dbReference type="Proteomes" id="UP000887023"/>
    </source>
</evidence>
<feature type="domain" description="Amidohydrolase-related" evidence="2">
    <location>
        <begin position="3"/>
        <end position="242"/>
    </location>
</feature>
<dbReference type="Proteomes" id="UP000887023">
    <property type="component" value="Chromosome"/>
</dbReference>
<dbReference type="PANTHER" id="PTHR35563:SF2">
    <property type="entry name" value="BARREL METAL-DEPENDENT HYDROLASE, PUTATIVE (AFU_ORTHOLOGUE AFUA_1G16240)-RELATED"/>
    <property type="match status" value="1"/>
</dbReference>
<protein>
    <submittedName>
        <fullName evidence="3">Amidohydrolase family protein</fullName>
    </submittedName>
</protein>
<name>A0ABX8SB61_9ACTN</name>
<dbReference type="InterPro" id="IPR006680">
    <property type="entry name" value="Amidohydro-rel"/>
</dbReference>
<feature type="compositionally biased region" description="Basic and acidic residues" evidence="1">
    <location>
        <begin position="262"/>
        <end position="275"/>
    </location>
</feature>
<dbReference type="InterPro" id="IPR032466">
    <property type="entry name" value="Metal_Hydrolase"/>
</dbReference>
<reference evidence="3" key="1">
    <citation type="submission" date="2021-07" db="EMBL/GenBank/DDBJ databases">
        <title>Candidatus Kaistella beijingensis sp. nov. isolated from a municipal wastewater treatment plant is involved in sludge foaming.</title>
        <authorList>
            <person name="Song Y."/>
            <person name="Liu S.-J."/>
        </authorList>
    </citation>
    <scope>NUCLEOTIDE SEQUENCE</scope>
    <source>
        <strain evidence="3">DSM 43998</strain>
    </source>
</reference>
<dbReference type="SUPFAM" id="SSF51556">
    <property type="entry name" value="Metallo-dependent hydrolases"/>
    <property type="match status" value="1"/>
</dbReference>
<dbReference type="Gene3D" id="3.20.20.140">
    <property type="entry name" value="Metal-dependent hydrolases"/>
    <property type="match status" value="1"/>
</dbReference>
<dbReference type="EMBL" id="CP079105">
    <property type="protein sequence ID" value="QXQ14239.1"/>
    <property type="molecule type" value="Genomic_DNA"/>
</dbReference>
<feature type="region of interest" description="Disordered" evidence="1">
    <location>
        <begin position="251"/>
        <end position="275"/>
    </location>
</feature>
<gene>
    <name evidence="3" type="ORF">KV203_02040</name>
</gene>
<sequence>MFDAHVHIIDPRFPLTEDDGDSPAPFTVADYRAEVADLDIDGGVVVSGAIHDNDHGYLKAILPELGTDWVGVTQLDPEATEDEIIELDRIGVRAIRFNLARAAIDIEGLTLQALRAHELVGWHVELFADGPMLASLQPVLAKLPALSIDHLGMSEEAMPYVLALVDRGVRVKASGFRRTGLDLVSAMRRIHAVNPAALMFGTDLPGPDRRFDRADLELIAEAVGPDGWTAVVTENARQFYRLPPIAHAADSGRFGAGPAGDSAEHRTDHPDAAGE</sequence>
<organism evidence="3 4">
    <name type="scientific">Skermania pinensis</name>
    <dbReference type="NCBI Taxonomy" id="39122"/>
    <lineage>
        <taxon>Bacteria</taxon>
        <taxon>Bacillati</taxon>
        <taxon>Actinomycetota</taxon>
        <taxon>Actinomycetes</taxon>
        <taxon>Mycobacteriales</taxon>
        <taxon>Gordoniaceae</taxon>
        <taxon>Skermania</taxon>
    </lineage>
</organism>
<evidence type="ECO:0000313" key="3">
    <source>
        <dbReference type="EMBL" id="QXQ14239.1"/>
    </source>
</evidence>
<dbReference type="Pfam" id="PF04909">
    <property type="entry name" value="Amidohydro_2"/>
    <property type="match status" value="1"/>
</dbReference>
<evidence type="ECO:0000256" key="1">
    <source>
        <dbReference type="SAM" id="MobiDB-lite"/>
    </source>
</evidence>
<keyword evidence="4" id="KW-1185">Reference proteome</keyword>